<dbReference type="Proteomes" id="UP000805841">
    <property type="component" value="Unassembled WGS sequence"/>
</dbReference>
<dbReference type="EMBL" id="JAAOCA010000010">
    <property type="protein sequence ID" value="MBD1598977.1"/>
    <property type="molecule type" value="Genomic_DNA"/>
</dbReference>
<dbReference type="InterPro" id="IPR004089">
    <property type="entry name" value="MCPsignal_dom"/>
</dbReference>
<evidence type="ECO:0000313" key="12">
    <source>
        <dbReference type="EMBL" id="MBD1598977.1"/>
    </source>
</evidence>
<keyword evidence="13" id="KW-1185">Reference proteome</keyword>
<dbReference type="SUPFAM" id="SSF58104">
    <property type="entry name" value="Methyl-accepting chemotaxis protein (MCP) signaling domain"/>
    <property type="match status" value="1"/>
</dbReference>
<name>A0ABR7Z0M0_9PSED</name>
<keyword evidence="7 8" id="KW-0807">Transducer</keyword>
<dbReference type="SMART" id="SM00086">
    <property type="entry name" value="PAC"/>
    <property type="match status" value="2"/>
</dbReference>
<keyword evidence="6" id="KW-0472">Membrane</keyword>
<organism evidence="12 13">
    <name type="scientific">Pseudomonas typographi</name>
    <dbReference type="NCBI Taxonomy" id="2715964"/>
    <lineage>
        <taxon>Bacteria</taxon>
        <taxon>Pseudomonadati</taxon>
        <taxon>Pseudomonadota</taxon>
        <taxon>Gammaproteobacteria</taxon>
        <taxon>Pseudomonadales</taxon>
        <taxon>Pseudomonadaceae</taxon>
        <taxon>Pseudomonas</taxon>
    </lineage>
</organism>
<dbReference type="InterPro" id="IPR013655">
    <property type="entry name" value="PAS_fold_3"/>
</dbReference>
<evidence type="ECO:0000256" key="8">
    <source>
        <dbReference type="PROSITE-ProRule" id="PRU00284"/>
    </source>
</evidence>
<evidence type="ECO:0000256" key="7">
    <source>
        <dbReference type="ARBA" id="ARBA00023224"/>
    </source>
</evidence>
<dbReference type="SUPFAM" id="SSF55785">
    <property type="entry name" value="PYP-like sensor domain (PAS domain)"/>
    <property type="match status" value="2"/>
</dbReference>
<feature type="domain" description="PAC" evidence="11">
    <location>
        <begin position="93"/>
        <end position="145"/>
    </location>
</feature>
<sequence length="439" mass="48345">MFFNQRYKKELATLRGELASVQQIRDGLDQEMIYICLDVQGRFINVNGNFEKEMGYRSDELSGRPLEDIVPGHVKHSDFHRRIRDTINRGDHFAGALRLLRKNGEEAWLRVILHPVRNATGTLLSFAGYATDLTRTIETSREHESFIKALLRSTAVIEFDLNGNVLTANDRFLVAMGYRLEQIKGKHHSLFCPTQDVKTAQYQAFWEKLRRGEFVAGRFERVDHLGRVVWLEASYNPVFDANDRLHKVVKFATVVTDQVERERAVAEAATIAYNTSVHTDTSAQRGADVVQQTVSVMGKLAGHMQDAAEGIEALDQQSQVISTIIKTISGIAEQTNLLALNAAIEAARAGEQGRGFAVVADEVRQLASRTTQATAEIAGVVQQNQKLASDAVAVIGTGKQQAEAGLGLASQAGAVIVEIQDGAQKVVSAVEKFATQLST</sequence>
<dbReference type="NCBIfam" id="TIGR00229">
    <property type="entry name" value="sensory_box"/>
    <property type="match status" value="2"/>
</dbReference>
<evidence type="ECO:0000256" key="4">
    <source>
        <dbReference type="ARBA" id="ARBA00022692"/>
    </source>
</evidence>
<dbReference type="CDD" id="cd00130">
    <property type="entry name" value="PAS"/>
    <property type="match status" value="2"/>
</dbReference>
<protein>
    <submittedName>
        <fullName evidence="12">PAS domain S-box protein</fullName>
    </submittedName>
</protein>
<dbReference type="Gene3D" id="1.10.287.950">
    <property type="entry name" value="Methyl-accepting chemotaxis protein"/>
    <property type="match status" value="1"/>
</dbReference>
<dbReference type="PROSITE" id="PS50113">
    <property type="entry name" value="PAC"/>
    <property type="match status" value="1"/>
</dbReference>
<keyword evidence="5" id="KW-1133">Transmembrane helix</keyword>
<keyword evidence="3" id="KW-0488">Methylation</keyword>
<dbReference type="InterPro" id="IPR035965">
    <property type="entry name" value="PAS-like_dom_sf"/>
</dbReference>
<dbReference type="SMART" id="SM00283">
    <property type="entry name" value="MA"/>
    <property type="match status" value="1"/>
</dbReference>
<dbReference type="PANTHER" id="PTHR32089:SF112">
    <property type="entry name" value="LYSOZYME-LIKE PROTEIN-RELATED"/>
    <property type="match status" value="1"/>
</dbReference>
<accession>A0ABR7Z0M0</accession>
<dbReference type="PANTHER" id="PTHR32089">
    <property type="entry name" value="METHYL-ACCEPTING CHEMOTAXIS PROTEIN MCPB"/>
    <property type="match status" value="1"/>
</dbReference>
<dbReference type="Pfam" id="PF08447">
    <property type="entry name" value="PAS_3"/>
    <property type="match status" value="1"/>
</dbReference>
<dbReference type="Pfam" id="PF00015">
    <property type="entry name" value="MCPsignal"/>
    <property type="match status" value="1"/>
</dbReference>
<feature type="domain" description="PAS" evidence="10">
    <location>
        <begin position="37"/>
        <end position="64"/>
    </location>
</feature>
<feature type="domain" description="Methyl-accepting transducer" evidence="9">
    <location>
        <begin position="241"/>
        <end position="439"/>
    </location>
</feature>
<keyword evidence="4" id="KW-0812">Transmembrane</keyword>
<evidence type="ECO:0000256" key="2">
    <source>
        <dbReference type="ARBA" id="ARBA00022475"/>
    </source>
</evidence>
<evidence type="ECO:0000256" key="3">
    <source>
        <dbReference type="ARBA" id="ARBA00022481"/>
    </source>
</evidence>
<evidence type="ECO:0000259" key="11">
    <source>
        <dbReference type="PROSITE" id="PS50113"/>
    </source>
</evidence>
<dbReference type="Pfam" id="PF13426">
    <property type="entry name" value="PAS_9"/>
    <property type="match status" value="1"/>
</dbReference>
<evidence type="ECO:0000313" key="13">
    <source>
        <dbReference type="Proteomes" id="UP000805841"/>
    </source>
</evidence>
<comment type="caution">
    <text evidence="12">The sequence shown here is derived from an EMBL/GenBank/DDBJ whole genome shotgun (WGS) entry which is preliminary data.</text>
</comment>
<dbReference type="PROSITE" id="PS50111">
    <property type="entry name" value="CHEMOTAXIS_TRANSDUC_2"/>
    <property type="match status" value="1"/>
</dbReference>
<evidence type="ECO:0000256" key="5">
    <source>
        <dbReference type="ARBA" id="ARBA00022989"/>
    </source>
</evidence>
<evidence type="ECO:0000256" key="1">
    <source>
        <dbReference type="ARBA" id="ARBA00004236"/>
    </source>
</evidence>
<dbReference type="InterPro" id="IPR000014">
    <property type="entry name" value="PAS"/>
</dbReference>
<comment type="subcellular location">
    <subcellularLocation>
        <location evidence="1">Cell membrane</location>
    </subcellularLocation>
</comment>
<evidence type="ECO:0000259" key="10">
    <source>
        <dbReference type="PROSITE" id="PS50112"/>
    </source>
</evidence>
<dbReference type="PROSITE" id="PS50112">
    <property type="entry name" value="PAS"/>
    <property type="match status" value="2"/>
</dbReference>
<evidence type="ECO:0000256" key="6">
    <source>
        <dbReference type="ARBA" id="ARBA00023136"/>
    </source>
</evidence>
<gene>
    <name evidence="12" type="ORF">HAQ05_09695</name>
</gene>
<keyword evidence="2" id="KW-1003">Cell membrane</keyword>
<dbReference type="Gene3D" id="3.30.450.20">
    <property type="entry name" value="PAS domain"/>
    <property type="match status" value="2"/>
</dbReference>
<reference evidence="12 13" key="1">
    <citation type="journal article" date="2020" name="Insects">
        <title>Bacteria Belonging to Pseudomonas typographi sp. nov. from the Bark Beetle Ips typographus Have Genomic Potential to Aid in the Host Ecology.</title>
        <authorList>
            <person name="Peral-Aranega E."/>
            <person name="Saati-Santamaria Z."/>
            <person name="Kolarik M."/>
            <person name="Rivas R."/>
            <person name="Garcia-Fraile P."/>
        </authorList>
    </citation>
    <scope>NUCLEOTIDE SEQUENCE [LARGE SCALE GENOMIC DNA]</scope>
    <source>
        <strain evidence="12 13">CA3A</strain>
    </source>
</reference>
<proteinExistence type="predicted"/>
<feature type="domain" description="PAS" evidence="10">
    <location>
        <begin position="143"/>
        <end position="186"/>
    </location>
</feature>
<dbReference type="InterPro" id="IPR000700">
    <property type="entry name" value="PAS-assoc_C"/>
</dbReference>
<evidence type="ECO:0000259" key="9">
    <source>
        <dbReference type="PROSITE" id="PS50111"/>
    </source>
</evidence>
<dbReference type="InterPro" id="IPR001610">
    <property type="entry name" value="PAC"/>
</dbReference>